<feature type="transmembrane region" description="Helical" evidence="2">
    <location>
        <begin position="116"/>
        <end position="137"/>
    </location>
</feature>
<keyword evidence="2" id="KW-1133">Transmembrane helix</keyword>
<evidence type="ECO:0000256" key="2">
    <source>
        <dbReference type="SAM" id="Phobius"/>
    </source>
</evidence>
<organism evidence="3 4">
    <name type="scientific">Camellia sinensis var. sinensis</name>
    <name type="common">China tea</name>
    <dbReference type="NCBI Taxonomy" id="542762"/>
    <lineage>
        <taxon>Eukaryota</taxon>
        <taxon>Viridiplantae</taxon>
        <taxon>Streptophyta</taxon>
        <taxon>Embryophyta</taxon>
        <taxon>Tracheophyta</taxon>
        <taxon>Spermatophyta</taxon>
        <taxon>Magnoliopsida</taxon>
        <taxon>eudicotyledons</taxon>
        <taxon>Gunneridae</taxon>
        <taxon>Pentapetalae</taxon>
        <taxon>asterids</taxon>
        <taxon>Ericales</taxon>
        <taxon>Theaceae</taxon>
        <taxon>Camellia</taxon>
    </lineage>
</organism>
<protein>
    <submittedName>
        <fullName evidence="3">Uncharacterized protein</fullName>
    </submittedName>
</protein>
<feature type="transmembrane region" description="Helical" evidence="2">
    <location>
        <begin position="187"/>
        <end position="211"/>
    </location>
</feature>
<feature type="compositionally biased region" description="Polar residues" evidence="1">
    <location>
        <begin position="1"/>
        <end position="24"/>
    </location>
</feature>
<reference evidence="3 4" key="1">
    <citation type="journal article" date="2018" name="Proc. Natl. Acad. Sci. U.S.A.">
        <title>Draft genome sequence of Camellia sinensis var. sinensis provides insights into the evolution of the tea genome and tea quality.</title>
        <authorList>
            <person name="Wei C."/>
            <person name="Yang H."/>
            <person name="Wang S."/>
            <person name="Zhao J."/>
            <person name="Liu C."/>
            <person name="Gao L."/>
            <person name="Xia E."/>
            <person name="Lu Y."/>
            <person name="Tai Y."/>
            <person name="She G."/>
            <person name="Sun J."/>
            <person name="Cao H."/>
            <person name="Tong W."/>
            <person name="Gao Q."/>
            <person name="Li Y."/>
            <person name="Deng W."/>
            <person name="Jiang X."/>
            <person name="Wang W."/>
            <person name="Chen Q."/>
            <person name="Zhang S."/>
            <person name="Li H."/>
            <person name="Wu J."/>
            <person name="Wang P."/>
            <person name="Li P."/>
            <person name="Shi C."/>
            <person name="Zheng F."/>
            <person name="Jian J."/>
            <person name="Huang B."/>
            <person name="Shan D."/>
            <person name="Shi M."/>
            <person name="Fang C."/>
            <person name="Yue Y."/>
            <person name="Li F."/>
            <person name="Li D."/>
            <person name="Wei S."/>
            <person name="Han B."/>
            <person name="Jiang C."/>
            <person name="Yin Y."/>
            <person name="Xia T."/>
            <person name="Zhang Z."/>
            <person name="Bennetzen J.L."/>
            <person name="Zhao S."/>
            <person name="Wan X."/>
        </authorList>
    </citation>
    <scope>NUCLEOTIDE SEQUENCE [LARGE SCALE GENOMIC DNA]</scope>
    <source>
        <strain evidence="4">cv. Shuchazao</strain>
        <tissue evidence="3">Leaf</tissue>
    </source>
</reference>
<dbReference type="AlphaFoldDB" id="A0A4S4DYE8"/>
<feature type="region of interest" description="Disordered" evidence="1">
    <location>
        <begin position="1"/>
        <end position="38"/>
    </location>
</feature>
<evidence type="ECO:0000313" key="3">
    <source>
        <dbReference type="EMBL" id="THG08471.1"/>
    </source>
</evidence>
<evidence type="ECO:0000313" key="4">
    <source>
        <dbReference type="Proteomes" id="UP000306102"/>
    </source>
</evidence>
<dbReference type="EMBL" id="SDRB02009283">
    <property type="protein sequence ID" value="THG08471.1"/>
    <property type="molecule type" value="Genomic_DNA"/>
</dbReference>
<keyword evidence="2" id="KW-0472">Membrane</keyword>
<comment type="caution">
    <text evidence="3">The sequence shown here is derived from an EMBL/GenBank/DDBJ whole genome shotgun (WGS) entry which is preliminary data.</text>
</comment>
<sequence length="267" mass="29809">MAQQGVKNRGNASKNGKNGENVINRSMRKGDELKKRGKINRKHLKNKGGLFSNCLQNGATFRAAAAAISLSVSQSIDSRNMRKLLNEAQATIQLGKILGLNCECKKEEVMSSADSVSGLLALFVFVSVSVLSVYLLGAQKQEFRQYDVLDDPTQPKLIGTHNELASSQRRSPIEKTPSFPPFARHHFSILNVTIAYLNYMMAKLCNVIAYLNYMKAKASKSCSREPSNHDFVDLAEYGLWNFITKNSKALLRMAVFFMPQLDKMIHN</sequence>
<keyword evidence="4" id="KW-1185">Reference proteome</keyword>
<proteinExistence type="predicted"/>
<dbReference type="Proteomes" id="UP000306102">
    <property type="component" value="Unassembled WGS sequence"/>
</dbReference>
<keyword evidence="2" id="KW-0812">Transmembrane</keyword>
<evidence type="ECO:0000256" key="1">
    <source>
        <dbReference type="SAM" id="MobiDB-lite"/>
    </source>
</evidence>
<gene>
    <name evidence="3" type="ORF">TEA_001158</name>
</gene>
<name>A0A4S4DYE8_CAMSN</name>
<accession>A0A4S4DYE8</accession>